<sequence length="673" mass="73418">MGFNKVYQCLLDLFPQVDKRILKAVAIENSKDVDAAAETILSEILPYLSQNPTTTSPLQKQTPIVQLDDGDSSEEESSQLRVRRSGGNACSSSVSMLEEHENVPNTGIRGSAWNADLVESQISAASNFPTKDGGKSESSVVSMLEIHEKPNTGRMISAMIADSVELQASAVSNFPGKDSGNNESADTDGEELILLGKSPGKNAEVGTSKIIQVRFDAKDVDEDSENSNQSQVSVNLESQGLGSLDKTQAINNTYSTGQSPLYLSVSSSDESVLILGSGGANCCSNDDPQGLDRSVNLDAVICRKSPLASSILGIETVVTQMVSSAQECSLDSPKSDVRVEIGSTNSRNQGDDSVEEDLLSQQDPVNEMGDSGNEPDLDVVDTQFRSSQMCRIDILEEIIEDAKNNKKTLFQVMQSVIDLMRKVEVEEEAAEKANEEAARGDLDILVKVEELKQMLAHANEANDMHAGEVYGEKAILATEVRELQSRLFSLSEERDQSLAILDEMRQTLEARQAIAEEARKEAEQEKLKKKESAQNALAQQEAIMEKMVQKSKILQQEAEENSKLREFLMDRGRIVDSLQGEISVICQDVRLLKQKFDERVPLSKSISSSQTSCILASSGSSAKSVASEPEKISPTPSVDGQSPKDRPEVDKDGADRKELFEDGWDFFEKDAEI</sequence>
<feature type="region of interest" description="Disordered" evidence="2">
    <location>
        <begin position="617"/>
        <end position="657"/>
    </location>
</feature>
<feature type="region of interest" description="Disordered" evidence="2">
    <location>
        <begin position="51"/>
        <end position="89"/>
    </location>
</feature>
<dbReference type="EMBL" id="BPVZ01000001">
    <property type="protein sequence ID" value="GKU86637.1"/>
    <property type="molecule type" value="Genomic_DNA"/>
</dbReference>
<dbReference type="GO" id="GO:0043130">
    <property type="term" value="F:ubiquitin binding"/>
    <property type="evidence" value="ECO:0007669"/>
    <property type="project" value="InterPro"/>
</dbReference>
<evidence type="ECO:0000256" key="2">
    <source>
        <dbReference type="SAM" id="MobiDB-lite"/>
    </source>
</evidence>
<proteinExistence type="predicted"/>
<feature type="compositionally biased region" description="Basic and acidic residues" evidence="2">
    <location>
        <begin position="642"/>
        <end position="657"/>
    </location>
</feature>
<dbReference type="PROSITE" id="PS51140">
    <property type="entry name" value="CUE"/>
    <property type="match status" value="1"/>
</dbReference>
<protein>
    <recommendedName>
        <fullName evidence="3">CUE domain-containing protein</fullName>
    </recommendedName>
</protein>
<organism evidence="4 5">
    <name type="scientific">Rubroshorea leprosula</name>
    <dbReference type="NCBI Taxonomy" id="152421"/>
    <lineage>
        <taxon>Eukaryota</taxon>
        <taxon>Viridiplantae</taxon>
        <taxon>Streptophyta</taxon>
        <taxon>Embryophyta</taxon>
        <taxon>Tracheophyta</taxon>
        <taxon>Spermatophyta</taxon>
        <taxon>Magnoliopsida</taxon>
        <taxon>eudicotyledons</taxon>
        <taxon>Gunneridae</taxon>
        <taxon>Pentapetalae</taxon>
        <taxon>rosids</taxon>
        <taxon>malvids</taxon>
        <taxon>Malvales</taxon>
        <taxon>Dipterocarpaceae</taxon>
        <taxon>Rubroshorea</taxon>
    </lineage>
</organism>
<comment type="caution">
    <text evidence="4">The sequence shown here is derived from an EMBL/GenBank/DDBJ whole genome shotgun (WGS) entry which is preliminary data.</text>
</comment>
<feature type="compositionally biased region" description="Low complexity" evidence="2">
    <location>
        <begin position="617"/>
        <end position="627"/>
    </location>
</feature>
<dbReference type="AlphaFoldDB" id="A0AAV5HJP0"/>
<feature type="compositionally biased region" description="Polar residues" evidence="2">
    <location>
        <begin position="51"/>
        <end position="64"/>
    </location>
</feature>
<gene>
    <name evidence="4" type="ORF">SLEP1_g1137</name>
</gene>
<dbReference type="Proteomes" id="UP001054252">
    <property type="component" value="Unassembled WGS sequence"/>
</dbReference>
<evidence type="ECO:0000313" key="5">
    <source>
        <dbReference type="Proteomes" id="UP001054252"/>
    </source>
</evidence>
<evidence type="ECO:0000256" key="1">
    <source>
        <dbReference type="SAM" id="Coils"/>
    </source>
</evidence>
<feature type="domain" description="CUE" evidence="3">
    <location>
        <begin position="2"/>
        <end position="45"/>
    </location>
</feature>
<dbReference type="PANTHER" id="PTHR48459:SF1">
    <property type="entry name" value="CUE DOMAIN-CONTAINING PROTEIN"/>
    <property type="match status" value="1"/>
</dbReference>
<keyword evidence="1" id="KW-0175">Coiled coil</keyword>
<feature type="coiled-coil region" evidence="1">
    <location>
        <begin position="392"/>
        <end position="436"/>
    </location>
</feature>
<reference evidence="4 5" key="1">
    <citation type="journal article" date="2021" name="Commun. Biol.">
        <title>The genome of Shorea leprosula (Dipterocarpaceae) highlights the ecological relevance of drought in aseasonal tropical rainforests.</title>
        <authorList>
            <person name="Ng K.K.S."/>
            <person name="Kobayashi M.J."/>
            <person name="Fawcett J.A."/>
            <person name="Hatakeyama M."/>
            <person name="Paape T."/>
            <person name="Ng C.H."/>
            <person name="Ang C.C."/>
            <person name="Tnah L.H."/>
            <person name="Lee C.T."/>
            <person name="Nishiyama T."/>
            <person name="Sese J."/>
            <person name="O'Brien M.J."/>
            <person name="Copetti D."/>
            <person name="Mohd Noor M.I."/>
            <person name="Ong R.C."/>
            <person name="Putra M."/>
            <person name="Sireger I.Z."/>
            <person name="Indrioko S."/>
            <person name="Kosugi Y."/>
            <person name="Izuno A."/>
            <person name="Isagi Y."/>
            <person name="Lee S.L."/>
            <person name="Shimizu K.K."/>
        </authorList>
    </citation>
    <scope>NUCLEOTIDE SEQUENCE [LARGE SCALE GENOMIC DNA]</scope>
    <source>
        <strain evidence="4">214</strain>
    </source>
</reference>
<keyword evidence="5" id="KW-1185">Reference proteome</keyword>
<dbReference type="CDD" id="cd14279">
    <property type="entry name" value="CUE"/>
    <property type="match status" value="1"/>
</dbReference>
<name>A0AAV5HJP0_9ROSI</name>
<evidence type="ECO:0000259" key="3">
    <source>
        <dbReference type="PROSITE" id="PS51140"/>
    </source>
</evidence>
<feature type="coiled-coil region" evidence="1">
    <location>
        <begin position="501"/>
        <end position="557"/>
    </location>
</feature>
<dbReference type="PANTHER" id="PTHR48459">
    <property type="entry name" value="CUE DOMAIN-CONTAINING PROTEIN"/>
    <property type="match status" value="1"/>
</dbReference>
<feature type="compositionally biased region" description="Acidic residues" evidence="2">
    <location>
        <begin position="68"/>
        <end position="77"/>
    </location>
</feature>
<dbReference type="InterPro" id="IPR003892">
    <property type="entry name" value="CUE"/>
</dbReference>
<accession>A0AAV5HJP0</accession>
<evidence type="ECO:0000313" key="4">
    <source>
        <dbReference type="EMBL" id="GKU86637.1"/>
    </source>
</evidence>